<dbReference type="CDD" id="cd22268">
    <property type="entry name" value="DPBB_RlpA-like"/>
    <property type="match status" value="1"/>
</dbReference>
<feature type="domain" description="SPOR" evidence="6">
    <location>
        <begin position="241"/>
        <end position="318"/>
    </location>
</feature>
<comment type="caution">
    <text evidence="7">The sequence shown here is derived from an EMBL/GenBank/DDBJ whole genome shotgun (WGS) entry which is preliminary data.</text>
</comment>
<comment type="subcellular location">
    <subcellularLocation>
        <location evidence="4">Cell membrane</location>
        <topology evidence="4">Lipid-anchor</topology>
    </subcellularLocation>
</comment>
<dbReference type="GO" id="GO:0071555">
    <property type="term" value="P:cell wall organization"/>
    <property type="evidence" value="ECO:0007669"/>
    <property type="project" value="UniProtKB-KW"/>
</dbReference>
<dbReference type="GO" id="GO:0000270">
    <property type="term" value="P:peptidoglycan metabolic process"/>
    <property type="evidence" value="ECO:0007669"/>
    <property type="project" value="UniProtKB-UniRule"/>
</dbReference>
<keyword evidence="2 4" id="KW-0456">Lyase</keyword>
<dbReference type="HAMAP" id="MF_02071">
    <property type="entry name" value="RlpA"/>
    <property type="match status" value="1"/>
</dbReference>
<name>A0A4Q0ZP14_9BACT</name>
<dbReference type="EMBL" id="PDJZ01000002">
    <property type="protein sequence ID" value="RXJ85388.1"/>
    <property type="molecule type" value="Genomic_DNA"/>
</dbReference>
<dbReference type="AlphaFoldDB" id="A0A4Q0ZP14"/>
<keyword evidence="4" id="KW-0564">Palmitate</keyword>
<dbReference type="Pfam" id="PF05036">
    <property type="entry name" value="SPOR"/>
    <property type="match status" value="1"/>
</dbReference>
<dbReference type="Gene3D" id="2.40.40.10">
    <property type="entry name" value="RlpA-like domain"/>
    <property type="match status" value="1"/>
</dbReference>
<dbReference type="EC" id="4.2.2.-" evidence="4"/>
<keyword evidence="3 4" id="KW-0961">Cell wall biogenesis/degradation</keyword>
<evidence type="ECO:0000313" key="7">
    <source>
        <dbReference type="EMBL" id="RXJ85388.1"/>
    </source>
</evidence>
<protein>
    <recommendedName>
        <fullName evidence="4">Probable endolytic peptidoglycan transglycosylase RlpA</fullName>
        <ecNumber evidence="4">4.2.2.-</ecNumber>
    </recommendedName>
</protein>
<dbReference type="GO" id="GO:0005886">
    <property type="term" value="C:plasma membrane"/>
    <property type="evidence" value="ECO:0007669"/>
    <property type="project" value="UniProtKB-SubCell"/>
</dbReference>
<evidence type="ECO:0000256" key="4">
    <source>
        <dbReference type="HAMAP-Rule" id="MF_02071"/>
    </source>
</evidence>
<dbReference type="Pfam" id="PF03330">
    <property type="entry name" value="DPBB_1"/>
    <property type="match status" value="1"/>
</dbReference>
<dbReference type="SUPFAM" id="SSF110997">
    <property type="entry name" value="Sporulation related repeat"/>
    <property type="match status" value="1"/>
</dbReference>
<dbReference type="RefSeq" id="WP_128985612.1">
    <property type="nucleotide sequence ID" value="NZ_PDJZ01000002.1"/>
</dbReference>
<keyword evidence="4" id="KW-1003">Cell membrane</keyword>
<reference evidence="7 8" key="1">
    <citation type="submission" date="2017-10" db="EMBL/GenBank/DDBJ databases">
        <title>Genomics of the genus Arcobacter.</title>
        <authorList>
            <person name="Perez-Cataluna A."/>
            <person name="Figueras M.J."/>
        </authorList>
    </citation>
    <scope>NUCLEOTIDE SEQUENCE [LARGE SCALE GENOMIC DNA]</scope>
    <source>
        <strain evidence="7 8">F26</strain>
    </source>
</reference>
<dbReference type="OrthoDB" id="9779128at2"/>
<dbReference type="Gene3D" id="3.30.70.1070">
    <property type="entry name" value="Sporulation related repeat"/>
    <property type="match status" value="1"/>
</dbReference>
<dbReference type="InterPro" id="IPR012997">
    <property type="entry name" value="RplA"/>
</dbReference>
<accession>A0A4Q0ZP14</accession>
<dbReference type="InterPro" id="IPR036680">
    <property type="entry name" value="SPOR-like_sf"/>
</dbReference>
<keyword evidence="4" id="KW-0472">Membrane</keyword>
<sequence length="318" mass="35728">MRFINNIRNSLFLGVCGLFLFTGCSQKNVSGDYTKFYKDTKNSKINNSPQMHKYTMRPYNVFGIKYYPFIANIGDTFEGIASWYGPDFHSKKTSNGEIYNMHAMTAAHKTLPMNTVVRVDNLENGKSIIVRINDRGPFVKGRIIDLSNKAAHEIDMVRRGTAKVKVTVLGYNGEIENKNAPFEQVSKENIPPVQSENIVELEPLDIKEDKIISTNVTTPAVIGTTVTKTSPIANNKPKPNVVSSGNYKIQVGAFSKVEGATKTKNDYQKKFGNNLVEYEKAFVNGNVFYKVFIKGFKSYDEALRFKNNNGLNNSMIIK</sequence>
<evidence type="ECO:0000313" key="8">
    <source>
        <dbReference type="Proteomes" id="UP000290870"/>
    </source>
</evidence>
<dbReference type="PROSITE" id="PS51257">
    <property type="entry name" value="PROKAR_LIPOPROTEIN"/>
    <property type="match status" value="1"/>
</dbReference>
<organism evidence="7 8">
    <name type="scientific">Arcobacter cloacae</name>
    <dbReference type="NCBI Taxonomy" id="1054034"/>
    <lineage>
        <taxon>Bacteria</taxon>
        <taxon>Pseudomonadati</taxon>
        <taxon>Campylobacterota</taxon>
        <taxon>Epsilonproteobacteria</taxon>
        <taxon>Campylobacterales</taxon>
        <taxon>Arcobacteraceae</taxon>
        <taxon>Arcobacter</taxon>
    </lineage>
</organism>
<evidence type="ECO:0000256" key="3">
    <source>
        <dbReference type="ARBA" id="ARBA00023316"/>
    </source>
</evidence>
<dbReference type="PROSITE" id="PS51724">
    <property type="entry name" value="SPOR"/>
    <property type="match status" value="1"/>
</dbReference>
<gene>
    <name evidence="4" type="primary">rlpA</name>
    <name evidence="7" type="ORF">CRU90_02085</name>
</gene>
<dbReference type="GO" id="GO:0008932">
    <property type="term" value="F:lytic endotransglycosylase activity"/>
    <property type="evidence" value="ECO:0007669"/>
    <property type="project" value="UniProtKB-UniRule"/>
</dbReference>
<dbReference type="InterPro" id="IPR007730">
    <property type="entry name" value="SPOR-like_dom"/>
</dbReference>
<evidence type="ECO:0000256" key="1">
    <source>
        <dbReference type="ARBA" id="ARBA00022729"/>
    </source>
</evidence>
<comment type="function">
    <text evidence="4">Lytic transglycosylase with a strong preference for naked glycan strands that lack stem peptides.</text>
</comment>
<evidence type="ECO:0000256" key="2">
    <source>
        <dbReference type="ARBA" id="ARBA00023239"/>
    </source>
</evidence>
<evidence type="ECO:0000256" key="5">
    <source>
        <dbReference type="RuleBase" id="RU003495"/>
    </source>
</evidence>
<keyword evidence="4" id="KW-0449">Lipoprotein</keyword>
<dbReference type="GO" id="GO:0042834">
    <property type="term" value="F:peptidoglycan binding"/>
    <property type="evidence" value="ECO:0007669"/>
    <property type="project" value="InterPro"/>
</dbReference>
<comment type="similarity">
    <text evidence="4 5">Belongs to the RlpA family.</text>
</comment>
<dbReference type="SUPFAM" id="SSF50685">
    <property type="entry name" value="Barwin-like endoglucanases"/>
    <property type="match status" value="1"/>
</dbReference>
<dbReference type="Proteomes" id="UP000290870">
    <property type="component" value="Unassembled WGS sequence"/>
</dbReference>
<dbReference type="PANTHER" id="PTHR34183">
    <property type="entry name" value="ENDOLYTIC PEPTIDOGLYCAN TRANSGLYCOSYLASE RLPA"/>
    <property type="match status" value="1"/>
</dbReference>
<proteinExistence type="inferred from homology"/>
<dbReference type="NCBIfam" id="TIGR00413">
    <property type="entry name" value="rlpA"/>
    <property type="match status" value="1"/>
</dbReference>
<evidence type="ECO:0000259" key="6">
    <source>
        <dbReference type="PROSITE" id="PS51724"/>
    </source>
</evidence>
<dbReference type="InterPro" id="IPR009009">
    <property type="entry name" value="RlpA-like_DPBB"/>
</dbReference>
<dbReference type="InterPro" id="IPR034718">
    <property type="entry name" value="RlpA"/>
</dbReference>
<dbReference type="PANTHER" id="PTHR34183:SF1">
    <property type="entry name" value="ENDOLYTIC PEPTIDOGLYCAN TRANSGLYCOSYLASE RLPA"/>
    <property type="match status" value="1"/>
</dbReference>
<keyword evidence="1" id="KW-0732">Signal</keyword>
<dbReference type="InterPro" id="IPR036908">
    <property type="entry name" value="RlpA-like_sf"/>
</dbReference>